<dbReference type="Proteomes" id="UP001165079">
    <property type="component" value="Unassembled WGS sequence"/>
</dbReference>
<gene>
    <name evidence="1" type="ORF">Afil01_55740</name>
</gene>
<dbReference type="EMBL" id="BSTX01000004">
    <property type="protein sequence ID" value="GLZ80767.1"/>
    <property type="molecule type" value="Genomic_DNA"/>
</dbReference>
<comment type="caution">
    <text evidence="1">The sequence shown here is derived from an EMBL/GenBank/DDBJ whole genome shotgun (WGS) entry which is preliminary data.</text>
</comment>
<keyword evidence="2" id="KW-1185">Reference proteome</keyword>
<accession>A0A9W6W5U2</accession>
<evidence type="ECO:0000313" key="2">
    <source>
        <dbReference type="Proteomes" id="UP001165079"/>
    </source>
</evidence>
<dbReference type="AlphaFoldDB" id="A0A9W6W5U2"/>
<sequence length="149" mass="16202">MWAPASAGAFRVTAGRVTFRTDDRLYGHDRPAAPPAQYGLQLGPYLYDPNPWLLPGVGSTVEYLDSTVARTTHPSGLRRRATAHLTTHLDASAPSELTATHGVRLRLDQRTDLAPGIVVVPWAALIHGAIRFTAIDVALVIDVYDEPPR</sequence>
<reference evidence="1" key="1">
    <citation type="submission" date="2023-03" db="EMBL/GenBank/DDBJ databases">
        <title>Actinorhabdospora filicis NBRC 111898.</title>
        <authorList>
            <person name="Ichikawa N."/>
            <person name="Sato H."/>
            <person name="Tonouchi N."/>
        </authorList>
    </citation>
    <scope>NUCLEOTIDE SEQUENCE</scope>
    <source>
        <strain evidence="1">NBRC 111898</strain>
    </source>
</reference>
<protein>
    <submittedName>
        <fullName evidence="1">Uncharacterized protein</fullName>
    </submittedName>
</protein>
<name>A0A9W6W5U2_9ACTN</name>
<proteinExistence type="predicted"/>
<organism evidence="1 2">
    <name type="scientific">Actinorhabdospora filicis</name>
    <dbReference type="NCBI Taxonomy" id="1785913"/>
    <lineage>
        <taxon>Bacteria</taxon>
        <taxon>Bacillati</taxon>
        <taxon>Actinomycetota</taxon>
        <taxon>Actinomycetes</taxon>
        <taxon>Micromonosporales</taxon>
        <taxon>Micromonosporaceae</taxon>
        <taxon>Actinorhabdospora</taxon>
    </lineage>
</organism>
<evidence type="ECO:0000313" key="1">
    <source>
        <dbReference type="EMBL" id="GLZ80767.1"/>
    </source>
</evidence>